<comment type="caution">
    <text evidence="1">The sequence shown here is derived from an EMBL/GenBank/DDBJ whole genome shotgun (WGS) entry which is preliminary data.</text>
</comment>
<protein>
    <submittedName>
        <fullName evidence="1">Uncharacterized protein</fullName>
    </submittedName>
</protein>
<dbReference type="Proteomes" id="UP000604046">
    <property type="component" value="Unassembled WGS sequence"/>
</dbReference>
<dbReference type="AlphaFoldDB" id="A0A812N8R1"/>
<accession>A0A812N8R1</accession>
<name>A0A812N8R1_9DINO</name>
<reference evidence="1" key="1">
    <citation type="submission" date="2021-02" db="EMBL/GenBank/DDBJ databases">
        <authorList>
            <person name="Dougan E. K."/>
            <person name="Rhodes N."/>
            <person name="Thang M."/>
            <person name="Chan C."/>
        </authorList>
    </citation>
    <scope>NUCLEOTIDE SEQUENCE</scope>
</reference>
<evidence type="ECO:0000313" key="2">
    <source>
        <dbReference type="Proteomes" id="UP000604046"/>
    </source>
</evidence>
<gene>
    <name evidence="1" type="ORF">SNAT2548_LOCUS15493</name>
</gene>
<proteinExistence type="predicted"/>
<organism evidence="1 2">
    <name type="scientific">Symbiodinium natans</name>
    <dbReference type="NCBI Taxonomy" id="878477"/>
    <lineage>
        <taxon>Eukaryota</taxon>
        <taxon>Sar</taxon>
        <taxon>Alveolata</taxon>
        <taxon>Dinophyceae</taxon>
        <taxon>Suessiales</taxon>
        <taxon>Symbiodiniaceae</taxon>
        <taxon>Symbiodinium</taxon>
    </lineage>
</organism>
<evidence type="ECO:0000313" key="1">
    <source>
        <dbReference type="EMBL" id="CAE7294203.1"/>
    </source>
</evidence>
<keyword evidence="2" id="KW-1185">Reference proteome</keyword>
<dbReference type="EMBL" id="CAJNDS010002001">
    <property type="protein sequence ID" value="CAE7294203.1"/>
    <property type="molecule type" value="Genomic_DNA"/>
</dbReference>
<sequence length="175" mass="18676">MGNQHVKLTVDASLFKPTMGFSAGSMSATVDPSGEFELLVEAYNAEQNWRVSKKVSVKLASSGGFGISLRDGLFHEVRAEASVETVLPTSKHMAPLDFVTLAVQCVGVEVRLTMQVMVKNHPILPAIPVGVVAFTGKLDFPNLSTQPQPDGDIRVSGALVLSGRISVSLFGHSRL</sequence>